<reference evidence="3" key="2">
    <citation type="submission" date="2013-12" db="EMBL/GenBank/DDBJ databases">
        <authorList>
            <person name="Yu Y."/>
            <person name="Lee S."/>
            <person name="de Baynast K."/>
            <person name="Wissotski M."/>
            <person name="Liu L."/>
            <person name="Talag J."/>
            <person name="Goicoechea J."/>
            <person name="Angelova A."/>
            <person name="Jetty R."/>
            <person name="Kudrna D."/>
            <person name="Golser W."/>
            <person name="Rivera L."/>
            <person name="Zhang J."/>
            <person name="Wing R."/>
        </authorList>
    </citation>
    <scope>NUCLEOTIDE SEQUENCE</scope>
</reference>
<feature type="compositionally biased region" description="Low complexity" evidence="1">
    <location>
        <begin position="102"/>
        <end position="114"/>
    </location>
</feature>
<feature type="region of interest" description="Disordered" evidence="1">
    <location>
        <begin position="1"/>
        <end position="60"/>
    </location>
</feature>
<name>A0A0D9VIT9_9ORYZ</name>
<feature type="compositionally biased region" description="Polar residues" evidence="1">
    <location>
        <begin position="255"/>
        <end position="269"/>
    </location>
</feature>
<evidence type="ECO:0000256" key="1">
    <source>
        <dbReference type="SAM" id="MobiDB-lite"/>
    </source>
</evidence>
<accession>A0A0D9VIT9</accession>
<keyword evidence="3" id="KW-1185">Reference proteome</keyword>
<protein>
    <submittedName>
        <fullName evidence="2">Uncharacterized protein</fullName>
    </submittedName>
</protein>
<feature type="compositionally biased region" description="Low complexity" evidence="1">
    <location>
        <begin position="190"/>
        <end position="219"/>
    </location>
</feature>
<dbReference type="HOGENOM" id="CLU_1035692_0_0_1"/>
<feature type="region of interest" description="Disordered" evidence="1">
    <location>
        <begin position="83"/>
        <end position="269"/>
    </location>
</feature>
<organism evidence="2 3">
    <name type="scientific">Leersia perrieri</name>
    <dbReference type="NCBI Taxonomy" id="77586"/>
    <lineage>
        <taxon>Eukaryota</taxon>
        <taxon>Viridiplantae</taxon>
        <taxon>Streptophyta</taxon>
        <taxon>Embryophyta</taxon>
        <taxon>Tracheophyta</taxon>
        <taxon>Spermatophyta</taxon>
        <taxon>Magnoliopsida</taxon>
        <taxon>Liliopsida</taxon>
        <taxon>Poales</taxon>
        <taxon>Poaceae</taxon>
        <taxon>BOP clade</taxon>
        <taxon>Oryzoideae</taxon>
        <taxon>Oryzeae</taxon>
        <taxon>Oryzinae</taxon>
        <taxon>Leersia</taxon>
    </lineage>
</organism>
<dbReference type="AlphaFoldDB" id="A0A0D9VIT9"/>
<dbReference type="Gramene" id="LPERR02G20950.1">
    <property type="protein sequence ID" value="LPERR02G20950.1"/>
    <property type="gene ID" value="LPERR02G20950"/>
</dbReference>
<evidence type="ECO:0000313" key="3">
    <source>
        <dbReference type="Proteomes" id="UP000032180"/>
    </source>
</evidence>
<reference evidence="2" key="3">
    <citation type="submission" date="2015-04" db="UniProtKB">
        <authorList>
            <consortium name="EnsemblPlants"/>
        </authorList>
    </citation>
    <scope>IDENTIFICATION</scope>
</reference>
<reference evidence="2 3" key="1">
    <citation type="submission" date="2012-08" db="EMBL/GenBank/DDBJ databases">
        <title>Oryza genome evolution.</title>
        <authorList>
            <person name="Wing R.A."/>
        </authorList>
    </citation>
    <scope>NUCLEOTIDE SEQUENCE</scope>
</reference>
<dbReference type="Proteomes" id="UP000032180">
    <property type="component" value="Chromosome 2"/>
</dbReference>
<proteinExistence type="predicted"/>
<sequence>MQPGGQNPRDNGAPPGRQNNGAGFRQGGITGPNAPQAQHHHHQPAAAAPAPDNNITPQERASKLLNAGYLAAQYLVSVGVLSPGELQGRQPPPPLPLRNQHEPPFQGFHQQQGPRPQPPPPQNGGPIMQHRFPQHAQAPGPSTQQQRFVPGRPFQPQRQIGKRPVARPFQNQGRGRGRGRGRAPFPPPGQGRAPFRPPLGAAAAAAPGMAAGVVSQGAVPGAGGGGFDATATAGAPSSSRQPLLPSGGAAHGQTEKGQSGEYSNSGGPL</sequence>
<dbReference type="EnsemblPlants" id="LPERR02G20950.1">
    <property type="protein sequence ID" value="LPERR02G20950.1"/>
    <property type="gene ID" value="LPERR02G20950"/>
</dbReference>
<evidence type="ECO:0000313" key="2">
    <source>
        <dbReference type="EnsemblPlants" id="LPERR02G20950.1"/>
    </source>
</evidence>